<dbReference type="Gene3D" id="2.20.230.10">
    <property type="entry name" value="Resuscitation-promoting factor rpfb"/>
    <property type="match status" value="1"/>
</dbReference>
<keyword evidence="1" id="KW-0732">Signal</keyword>
<evidence type="ECO:0000313" key="4">
    <source>
        <dbReference type="EMBL" id="AKA71133.1"/>
    </source>
</evidence>
<evidence type="ECO:0000313" key="5">
    <source>
        <dbReference type="Proteomes" id="UP000033115"/>
    </source>
</evidence>
<dbReference type="SUPFAM" id="SSF50685">
    <property type="entry name" value="Barwin-like endoglucanases"/>
    <property type="match status" value="1"/>
</dbReference>
<dbReference type="KEGG" id="csq:CSCA_4008"/>
<keyword evidence="2" id="KW-0812">Transmembrane</keyword>
<dbReference type="SMART" id="SM01208">
    <property type="entry name" value="G5"/>
    <property type="match status" value="1"/>
</dbReference>
<evidence type="ECO:0000256" key="1">
    <source>
        <dbReference type="ARBA" id="ARBA00022729"/>
    </source>
</evidence>
<dbReference type="GO" id="GO:0019867">
    <property type="term" value="C:outer membrane"/>
    <property type="evidence" value="ECO:0007669"/>
    <property type="project" value="InterPro"/>
</dbReference>
<proteinExistence type="predicted"/>
<dbReference type="InterPro" id="IPR007137">
    <property type="entry name" value="DUF348"/>
</dbReference>
<dbReference type="EMBL" id="CP009933">
    <property type="protein sequence ID" value="AKA71133.1"/>
    <property type="molecule type" value="Genomic_DNA"/>
</dbReference>
<dbReference type="Pfam" id="PF03990">
    <property type="entry name" value="DUF348"/>
    <property type="match status" value="2"/>
</dbReference>
<evidence type="ECO:0000256" key="2">
    <source>
        <dbReference type="SAM" id="Phobius"/>
    </source>
</evidence>
<dbReference type="Pfam" id="PF07501">
    <property type="entry name" value="G5"/>
    <property type="match status" value="1"/>
</dbReference>
<dbReference type="InterPro" id="IPR011098">
    <property type="entry name" value="G5_dom"/>
</dbReference>
<gene>
    <name evidence="4" type="ORF">CSCA_4008</name>
</gene>
<dbReference type="InterPro" id="IPR010611">
    <property type="entry name" value="3D_dom"/>
</dbReference>
<dbReference type="GO" id="GO:0004553">
    <property type="term" value="F:hydrolase activity, hydrolyzing O-glycosyl compounds"/>
    <property type="evidence" value="ECO:0007669"/>
    <property type="project" value="InterPro"/>
</dbReference>
<evidence type="ECO:0000259" key="3">
    <source>
        <dbReference type="PROSITE" id="PS51109"/>
    </source>
</evidence>
<name>A0A0E3K2U7_CLOSL</name>
<sequence>MVEKLKGYLKKYFSNGPKAMYIYLTLIVLIVFVVLISSARKTITVSIDGKDKKIMTLSSTYRSALSNNGITVGPKDKTTVSLDNKVENDSKISIKRAVNVKVAVDGKKLDIKSAEDNVEKMLQAEKITIHQSDKIYPKKDSTVKEGLMVVVTRVEMKDIKEVKPLDYNTVVKKDEDIEQGNNRVVQEGKPGEKETLTRVVYENGKEISRKVISETVKKQPVQKIIAMGALNVYTPSRGTRVPYTTVMRMRATGYTSDYESTGKSPGDPYFGITATGTVAKRSVGSYSSVAVDPRVIPLGTKLYIEGYGYAIAEDTGGAIKGDRVDLFFDSNSEANNWGVRWINVYLVK</sequence>
<dbReference type="RefSeq" id="WP_029162504.1">
    <property type="nucleotide sequence ID" value="NZ_CP009933.1"/>
</dbReference>
<dbReference type="InterPro" id="IPR036908">
    <property type="entry name" value="RlpA-like_sf"/>
</dbReference>
<keyword evidence="2" id="KW-1133">Transmembrane helix</keyword>
<dbReference type="Pfam" id="PF06725">
    <property type="entry name" value="3D"/>
    <property type="match status" value="1"/>
</dbReference>
<dbReference type="HOGENOM" id="CLU_036884_0_1_9"/>
<feature type="domain" description="G5" evidence="3">
    <location>
        <begin position="151"/>
        <end position="231"/>
    </location>
</feature>
<dbReference type="CDD" id="cd22786">
    <property type="entry name" value="DPBB_YuiC-like"/>
    <property type="match status" value="1"/>
</dbReference>
<protein>
    <submittedName>
        <fullName evidence="4">3D domain protein</fullName>
    </submittedName>
</protein>
<dbReference type="Gene3D" id="2.40.40.10">
    <property type="entry name" value="RlpA-like domain"/>
    <property type="match status" value="1"/>
</dbReference>
<dbReference type="PANTHER" id="PTHR39160">
    <property type="entry name" value="CELL WALL-BINDING PROTEIN YOCH"/>
    <property type="match status" value="1"/>
</dbReference>
<feature type="transmembrane region" description="Helical" evidence="2">
    <location>
        <begin position="21"/>
        <end position="39"/>
    </location>
</feature>
<dbReference type="InterPro" id="IPR051933">
    <property type="entry name" value="Resuscitation_pf_RpfB"/>
</dbReference>
<accession>A0A0E3K2U7</accession>
<keyword evidence="2" id="KW-0472">Membrane</keyword>
<dbReference type="AlphaFoldDB" id="A0A0E3K2U7"/>
<reference evidence="4 5" key="1">
    <citation type="journal article" date="2015" name="J. Biotechnol.">
        <title>Complete genome sequence of a malodorant-producing acetogen, Clostridium scatologenes ATCC 25775(T).</title>
        <authorList>
            <person name="Zhu Z."/>
            <person name="Guo T."/>
            <person name="Zheng H."/>
            <person name="Song T."/>
            <person name="Ouyang P."/>
            <person name="Xie J."/>
        </authorList>
    </citation>
    <scope>NUCLEOTIDE SEQUENCE [LARGE SCALE GENOMIC DNA]</scope>
    <source>
        <strain evidence="4 5">ATCC 25775</strain>
    </source>
</reference>
<dbReference type="GO" id="GO:0009254">
    <property type="term" value="P:peptidoglycan turnover"/>
    <property type="evidence" value="ECO:0007669"/>
    <property type="project" value="InterPro"/>
</dbReference>
<keyword evidence="5" id="KW-1185">Reference proteome</keyword>
<dbReference type="STRING" id="1548.CSCA_4008"/>
<dbReference type="PANTHER" id="PTHR39160:SF4">
    <property type="entry name" value="RESUSCITATION-PROMOTING FACTOR RPFB"/>
    <property type="match status" value="1"/>
</dbReference>
<organism evidence="4 5">
    <name type="scientific">Clostridium scatologenes</name>
    <dbReference type="NCBI Taxonomy" id="1548"/>
    <lineage>
        <taxon>Bacteria</taxon>
        <taxon>Bacillati</taxon>
        <taxon>Bacillota</taxon>
        <taxon>Clostridia</taxon>
        <taxon>Eubacteriales</taxon>
        <taxon>Clostridiaceae</taxon>
        <taxon>Clostridium</taxon>
    </lineage>
</organism>
<dbReference type="PROSITE" id="PS51109">
    <property type="entry name" value="G5"/>
    <property type="match status" value="1"/>
</dbReference>
<dbReference type="Proteomes" id="UP000033115">
    <property type="component" value="Chromosome"/>
</dbReference>